<protein>
    <submittedName>
        <fullName evidence="1">Uncharacterized protein</fullName>
    </submittedName>
</protein>
<organism evidence="1 2">
    <name type="scientific">Flavobacterium araucananum</name>
    <dbReference type="NCBI Taxonomy" id="946678"/>
    <lineage>
        <taxon>Bacteria</taxon>
        <taxon>Pseudomonadati</taxon>
        <taxon>Bacteroidota</taxon>
        <taxon>Flavobacteriia</taxon>
        <taxon>Flavobacteriales</taxon>
        <taxon>Flavobacteriaceae</taxon>
        <taxon>Flavobacterium</taxon>
    </lineage>
</organism>
<dbReference type="EMBL" id="MUGS01000027">
    <property type="protein sequence ID" value="OXG05078.1"/>
    <property type="molecule type" value="Genomic_DNA"/>
</dbReference>
<evidence type="ECO:0000313" key="2">
    <source>
        <dbReference type="Proteomes" id="UP000214684"/>
    </source>
</evidence>
<keyword evidence="2" id="KW-1185">Reference proteome</keyword>
<dbReference type="RefSeq" id="WP_089480085.1">
    <property type="nucleotide sequence ID" value="NZ_MUGS01000027.1"/>
</dbReference>
<reference evidence="1 2" key="1">
    <citation type="submission" date="2016-11" db="EMBL/GenBank/DDBJ databases">
        <title>Whole genomes of Flavobacteriaceae.</title>
        <authorList>
            <person name="Stine C."/>
            <person name="Li C."/>
            <person name="Tadesse D."/>
        </authorList>
    </citation>
    <scope>NUCLEOTIDE SEQUENCE [LARGE SCALE GENOMIC DNA]</scope>
    <source>
        <strain evidence="1 2">DSM 24704</strain>
    </source>
</reference>
<dbReference type="AlphaFoldDB" id="A0A227P768"/>
<dbReference type="Proteomes" id="UP000214684">
    <property type="component" value="Unassembled WGS sequence"/>
</dbReference>
<gene>
    <name evidence="1" type="ORF">B0A64_13685</name>
</gene>
<proteinExistence type="predicted"/>
<evidence type="ECO:0000313" key="1">
    <source>
        <dbReference type="EMBL" id="OXG05078.1"/>
    </source>
</evidence>
<dbReference type="OrthoDB" id="9816185at2"/>
<accession>A0A227P768</accession>
<sequence>MIKLTIDKVKEKEKKKEYLKATKDEVVNRINFLKISLEHLQGKDIDLELNIASFKVVTRNAIKIIYQKKFKEEVDYDKPNYKKTIGEYLALGSTNHLGSVNVQGIIDLLQHLLKDDGKEMGELLICPAEELFLRNQKLMSMMLPSSEKELKLIKLVFDYGFVREPIKNFFNESNFVIYCPYCNLENVEIMPLDDEQDAMSTDNEPDAIQIDKKQDATAHQLDHFFSQTTYPLLSFSMFNLVPSGSTCNSTNKGSITFTDEFHLNPYIDGFGKSARFIPVKDEKNKIKGIDLRFNCETDSARFKQLVGERDKIDERHDKGNINVFKLKRKYSDAEHLKNANRIFRNLNKTHNGIRSIGKFFDMMTTSDPINIHLKWYDDQIGTPFYSEGFSKEKNSKFHRDLHDHYFAEHKFLNKYFVNMFRFLEKY</sequence>
<comment type="caution">
    <text evidence="1">The sequence shown here is derived from an EMBL/GenBank/DDBJ whole genome shotgun (WGS) entry which is preliminary data.</text>
</comment>
<name>A0A227P768_9FLAO</name>